<sequence>MAGPVDLRPCNLLLCLIVYSAPRLLAGEYSSVATCDDLKGEGNRGKEQQPSADLGWGVSSGAKSWEGSECFDEYKSPVTSFVRLQTVAYILGIVVNMSYNIPLT</sequence>
<organism evidence="2 3">
    <name type="scientific">Branchiostoma lanceolatum</name>
    <name type="common">Common lancelet</name>
    <name type="synonym">Amphioxus lanceolatum</name>
    <dbReference type="NCBI Taxonomy" id="7740"/>
    <lineage>
        <taxon>Eukaryota</taxon>
        <taxon>Metazoa</taxon>
        <taxon>Chordata</taxon>
        <taxon>Cephalochordata</taxon>
        <taxon>Leptocardii</taxon>
        <taxon>Amphioxiformes</taxon>
        <taxon>Branchiostomatidae</taxon>
        <taxon>Branchiostoma</taxon>
    </lineage>
</organism>
<dbReference type="AlphaFoldDB" id="A0A8J9Z0X7"/>
<evidence type="ECO:0000256" key="1">
    <source>
        <dbReference type="SAM" id="SignalP"/>
    </source>
</evidence>
<evidence type="ECO:0000313" key="3">
    <source>
        <dbReference type="Proteomes" id="UP000838412"/>
    </source>
</evidence>
<dbReference type="Proteomes" id="UP000838412">
    <property type="component" value="Chromosome 14"/>
</dbReference>
<keyword evidence="3" id="KW-1185">Reference proteome</keyword>
<accession>A0A8J9Z0X7</accession>
<name>A0A8J9Z0X7_BRALA</name>
<evidence type="ECO:0000313" key="2">
    <source>
        <dbReference type="EMBL" id="CAH1245545.1"/>
    </source>
</evidence>
<gene>
    <name evidence="2" type="primary">Hypp7508</name>
    <name evidence="2" type="ORF">BLAG_LOCUS7840</name>
</gene>
<feature type="signal peptide" evidence="1">
    <location>
        <begin position="1"/>
        <end position="27"/>
    </location>
</feature>
<reference evidence="2" key="1">
    <citation type="submission" date="2022-01" db="EMBL/GenBank/DDBJ databases">
        <authorList>
            <person name="Braso-Vives M."/>
        </authorList>
    </citation>
    <scope>NUCLEOTIDE SEQUENCE</scope>
</reference>
<proteinExistence type="predicted"/>
<feature type="chain" id="PRO_5035477871" evidence="1">
    <location>
        <begin position="28"/>
        <end position="104"/>
    </location>
</feature>
<protein>
    <submittedName>
        <fullName evidence="2">Hypp7508 protein</fullName>
    </submittedName>
</protein>
<keyword evidence="1" id="KW-0732">Signal</keyword>
<dbReference type="EMBL" id="OV696699">
    <property type="protein sequence ID" value="CAH1245545.1"/>
    <property type="molecule type" value="Genomic_DNA"/>
</dbReference>